<keyword evidence="3" id="KW-1185">Reference proteome</keyword>
<feature type="transmembrane region" description="Helical" evidence="1">
    <location>
        <begin position="35"/>
        <end position="53"/>
    </location>
</feature>
<keyword evidence="1" id="KW-1133">Transmembrane helix</keyword>
<comment type="caution">
    <text evidence="2">The sequence shown here is derived from an EMBL/GenBank/DDBJ whole genome shotgun (WGS) entry which is preliminary data.</text>
</comment>
<organism evidence="2 3">
    <name type="scientific">Euplotes crassus</name>
    <dbReference type="NCBI Taxonomy" id="5936"/>
    <lineage>
        <taxon>Eukaryota</taxon>
        <taxon>Sar</taxon>
        <taxon>Alveolata</taxon>
        <taxon>Ciliophora</taxon>
        <taxon>Intramacronucleata</taxon>
        <taxon>Spirotrichea</taxon>
        <taxon>Hypotrichia</taxon>
        <taxon>Euplotida</taxon>
        <taxon>Euplotidae</taxon>
        <taxon>Moneuplotes</taxon>
    </lineage>
</organism>
<evidence type="ECO:0000313" key="3">
    <source>
        <dbReference type="Proteomes" id="UP001295684"/>
    </source>
</evidence>
<sequence length="60" mass="7255">MLVGAVLRYANGVLRNEEWGYVYDKRVGHIYRCPFGHFILTFLVKSWINYWVWALKDLLY</sequence>
<evidence type="ECO:0000313" key="2">
    <source>
        <dbReference type="EMBL" id="CAI2376324.1"/>
    </source>
</evidence>
<name>A0AAD2D0C9_EUPCR</name>
<reference evidence="2" key="1">
    <citation type="submission" date="2023-07" db="EMBL/GenBank/DDBJ databases">
        <authorList>
            <consortium name="AG Swart"/>
            <person name="Singh M."/>
            <person name="Singh A."/>
            <person name="Seah K."/>
            <person name="Emmerich C."/>
        </authorList>
    </citation>
    <scope>NUCLEOTIDE SEQUENCE</scope>
    <source>
        <strain evidence="2">DP1</strain>
    </source>
</reference>
<gene>
    <name evidence="2" type="ORF">ECRASSUSDP1_LOCUS17693</name>
</gene>
<proteinExistence type="predicted"/>
<dbReference type="AlphaFoldDB" id="A0AAD2D0C9"/>
<keyword evidence="1" id="KW-0812">Transmembrane</keyword>
<keyword evidence="1" id="KW-0472">Membrane</keyword>
<evidence type="ECO:0000256" key="1">
    <source>
        <dbReference type="SAM" id="Phobius"/>
    </source>
</evidence>
<protein>
    <submittedName>
        <fullName evidence="2">Uncharacterized protein</fullName>
    </submittedName>
</protein>
<dbReference type="Proteomes" id="UP001295684">
    <property type="component" value="Unassembled WGS sequence"/>
</dbReference>
<accession>A0AAD2D0C9</accession>
<dbReference type="EMBL" id="CAMPGE010017877">
    <property type="protein sequence ID" value="CAI2376324.1"/>
    <property type="molecule type" value="Genomic_DNA"/>
</dbReference>